<comment type="caution">
    <text evidence="1">The sequence shown here is derived from an EMBL/GenBank/DDBJ whole genome shotgun (WGS) entry which is preliminary data.</text>
</comment>
<accession>A0ACA9SMG3</accession>
<reference evidence="1" key="1">
    <citation type="submission" date="2021-06" db="EMBL/GenBank/DDBJ databases">
        <authorList>
            <person name="Kallberg Y."/>
            <person name="Tangrot J."/>
            <person name="Rosling A."/>
        </authorList>
    </citation>
    <scope>NUCLEOTIDE SEQUENCE</scope>
    <source>
        <strain evidence="1">MA461A</strain>
    </source>
</reference>
<keyword evidence="2" id="KW-1185">Reference proteome</keyword>
<gene>
    <name evidence="1" type="ORF">RPERSI_LOCUS32455</name>
</gene>
<sequence>ENSNLQKECNRLRLEKSENLSTINSLCEQVTSLKLQTVESQIGVKGNIETLISENSSLQKECNRLRLEKSENLSTINSLSEQIISLKSRIVESQIGVKGDIEPLKSENSSLRKECNRLRSEKSENLNTLNSLSEQITSLKSQTDESQIGVKDIETLKNENSSLQKECSSLRLEKNENLSTISSLREQITSLKSQVAEYQISIKRDIETLKSENSSLQKECNSLRLEKSKNL</sequence>
<feature type="non-terminal residue" evidence="1">
    <location>
        <position position="231"/>
    </location>
</feature>
<proteinExistence type="predicted"/>
<organism evidence="1 2">
    <name type="scientific">Racocetra persica</name>
    <dbReference type="NCBI Taxonomy" id="160502"/>
    <lineage>
        <taxon>Eukaryota</taxon>
        <taxon>Fungi</taxon>
        <taxon>Fungi incertae sedis</taxon>
        <taxon>Mucoromycota</taxon>
        <taxon>Glomeromycotina</taxon>
        <taxon>Glomeromycetes</taxon>
        <taxon>Diversisporales</taxon>
        <taxon>Gigasporaceae</taxon>
        <taxon>Racocetra</taxon>
    </lineage>
</organism>
<protein>
    <submittedName>
        <fullName evidence="1">6071_t:CDS:1</fullName>
    </submittedName>
</protein>
<name>A0ACA9SMG3_9GLOM</name>
<evidence type="ECO:0000313" key="1">
    <source>
        <dbReference type="EMBL" id="CAG8842741.1"/>
    </source>
</evidence>
<feature type="non-terminal residue" evidence="1">
    <location>
        <position position="1"/>
    </location>
</feature>
<evidence type="ECO:0000313" key="2">
    <source>
        <dbReference type="Proteomes" id="UP000789920"/>
    </source>
</evidence>
<dbReference type="Proteomes" id="UP000789920">
    <property type="component" value="Unassembled WGS sequence"/>
</dbReference>
<dbReference type="EMBL" id="CAJVQC010135436">
    <property type="protein sequence ID" value="CAG8842741.1"/>
    <property type="molecule type" value="Genomic_DNA"/>
</dbReference>